<dbReference type="RefSeq" id="WP_026801376.1">
    <property type="nucleotide sequence ID" value="NZ_AULI01000016.1"/>
</dbReference>
<dbReference type="Proteomes" id="UP000030528">
    <property type="component" value="Unassembled WGS sequence"/>
</dbReference>
<name>A0A0A5GES1_9BACI</name>
<proteinExistence type="predicted"/>
<keyword evidence="2" id="KW-1185">Reference proteome</keyword>
<dbReference type="InterPro" id="IPR058870">
    <property type="entry name" value="YuzC"/>
</dbReference>
<accession>A0A0A5GES1</accession>
<dbReference type="Pfam" id="PF26344">
    <property type="entry name" value="YuzC"/>
    <property type="match status" value="1"/>
</dbReference>
<organism evidence="1 2">
    <name type="scientific">Pontibacillus halophilus JSM 076056 = DSM 19796</name>
    <dbReference type="NCBI Taxonomy" id="1385510"/>
    <lineage>
        <taxon>Bacteria</taxon>
        <taxon>Bacillati</taxon>
        <taxon>Bacillota</taxon>
        <taxon>Bacilli</taxon>
        <taxon>Bacillales</taxon>
        <taxon>Bacillaceae</taxon>
        <taxon>Pontibacillus</taxon>
    </lineage>
</organism>
<comment type="caution">
    <text evidence="1">The sequence shown here is derived from an EMBL/GenBank/DDBJ whole genome shotgun (WGS) entry which is preliminary data.</text>
</comment>
<protein>
    <submittedName>
        <fullName evidence="1">Uncharacterized protein</fullName>
    </submittedName>
</protein>
<dbReference type="EMBL" id="AVPE01000021">
    <property type="protein sequence ID" value="KGX89610.1"/>
    <property type="molecule type" value="Genomic_DNA"/>
</dbReference>
<sequence>MYYVPVCLHVIYPAFVPTRQKKFPDINPDRFIQSADNFSALYKDAEKITSKLSTSRTFSVEVMEHAQQSNHNEVVAMFKQLNLLHPFTLDYNPDNLTVVLTKRTGDYECCKLTLAIRWM</sequence>
<dbReference type="eggNOG" id="ENOG5032Y01">
    <property type="taxonomic scope" value="Bacteria"/>
</dbReference>
<reference evidence="1 2" key="1">
    <citation type="submission" date="2013-08" db="EMBL/GenBank/DDBJ databases">
        <authorList>
            <person name="Huang J."/>
            <person name="Wang G."/>
        </authorList>
    </citation>
    <scope>NUCLEOTIDE SEQUENCE [LARGE SCALE GENOMIC DNA]</scope>
    <source>
        <strain evidence="1 2">JSM 076056</strain>
    </source>
</reference>
<evidence type="ECO:0000313" key="2">
    <source>
        <dbReference type="Proteomes" id="UP000030528"/>
    </source>
</evidence>
<evidence type="ECO:0000313" key="1">
    <source>
        <dbReference type="EMBL" id="KGX89610.1"/>
    </source>
</evidence>
<dbReference type="AlphaFoldDB" id="A0A0A5GES1"/>
<gene>
    <name evidence="1" type="ORF">N781_07560</name>
</gene>
<dbReference type="OrthoDB" id="2615349at2"/>